<sequence length="276" mass="30535">MSASVTYRAILTFDRETVWYVSRLLAADRRHRRTRRATRLLTPFRQAVMVLRWFVDGTRIAQLARDNGLSKRTGYRYLHEGIDALKAQAPTLERALAAAKRAGHGHLLLDGTLIEIDACHVPGPTKGVDLWWSGKHKRHGGNIQVLSAPDGFPIWTSPVRPGCEHDMSAARTHGLLDALEAAARDSGPITITDTGYEAAPTCFRMPHKKPKGGELTIDQQQFNKAIGAVRALAEKANADLKTRFKALRHVSLDPWRIGAVAAAALALFHFEKNRTA</sequence>
<evidence type="ECO:0000313" key="5">
    <source>
        <dbReference type="Proteomes" id="UP001181313"/>
    </source>
</evidence>
<gene>
    <name evidence="4" type="ORF">ROS62_23310</name>
</gene>
<evidence type="ECO:0000256" key="2">
    <source>
        <dbReference type="ARBA" id="ARBA00022723"/>
    </source>
</evidence>
<comment type="cofactor">
    <cofactor evidence="1">
        <name>a divalent metal cation</name>
        <dbReference type="ChEBI" id="CHEBI:60240"/>
    </cofactor>
</comment>
<evidence type="ECO:0000313" key="4">
    <source>
        <dbReference type="EMBL" id="MDT3727650.1"/>
    </source>
</evidence>
<name>A0ABU3I3X4_9ACTN</name>
<keyword evidence="2" id="KW-0479">Metal-binding</keyword>
<dbReference type="InterPro" id="IPR027806">
    <property type="entry name" value="HARBI1_dom"/>
</dbReference>
<evidence type="ECO:0000256" key="1">
    <source>
        <dbReference type="ARBA" id="ARBA00001968"/>
    </source>
</evidence>
<dbReference type="EMBL" id="JAVSGH010000033">
    <property type="protein sequence ID" value="MDT3727650.1"/>
    <property type="molecule type" value="Genomic_DNA"/>
</dbReference>
<feature type="domain" description="DDE Tnp4" evidence="3">
    <location>
        <begin position="109"/>
        <end position="268"/>
    </location>
</feature>
<organism evidence="4 5">
    <name type="scientific">Streptomyces althioticus subsp. attaecolombicae</name>
    <dbReference type="NCBI Taxonomy" id="3075534"/>
    <lineage>
        <taxon>Bacteria</taxon>
        <taxon>Bacillati</taxon>
        <taxon>Actinomycetota</taxon>
        <taxon>Actinomycetes</taxon>
        <taxon>Kitasatosporales</taxon>
        <taxon>Streptomycetaceae</taxon>
        <taxon>Streptomyces</taxon>
        <taxon>Streptomyces althioticus group</taxon>
    </lineage>
</organism>
<dbReference type="Pfam" id="PF13359">
    <property type="entry name" value="DDE_Tnp_4"/>
    <property type="match status" value="1"/>
</dbReference>
<protein>
    <submittedName>
        <fullName evidence="4">Transposase family protein</fullName>
    </submittedName>
</protein>
<reference evidence="4" key="1">
    <citation type="submission" date="2024-05" db="EMBL/GenBank/DDBJ databases">
        <title>30 novel species of actinomycetes from the DSMZ collection.</title>
        <authorList>
            <person name="Nouioui I."/>
        </authorList>
    </citation>
    <scope>NUCLEOTIDE SEQUENCE</scope>
    <source>
        <strain evidence="4">DSM 41972</strain>
    </source>
</reference>
<proteinExistence type="predicted"/>
<comment type="caution">
    <text evidence="4">The sequence shown here is derived from an EMBL/GenBank/DDBJ whole genome shotgun (WGS) entry which is preliminary data.</text>
</comment>
<evidence type="ECO:0000259" key="3">
    <source>
        <dbReference type="Pfam" id="PF13359"/>
    </source>
</evidence>
<keyword evidence="5" id="KW-1185">Reference proteome</keyword>
<accession>A0ABU3I3X4</accession>
<dbReference type="Proteomes" id="UP001181313">
    <property type="component" value="Unassembled WGS sequence"/>
</dbReference>